<dbReference type="KEGG" id="psuw:WQ53_13815"/>
<dbReference type="InterPro" id="IPR036390">
    <property type="entry name" value="WH_DNA-bd_sf"/>
</dbReference>
<dbReference type="CDD" id="cd06529">
    <property type="entry name" value="S24_LexA-like"/>
    <property type="match status" value="1"/>
</dbReference>
<dbReference type="GO" id="GO:0006508">
    <property type="term" value="P:proteolysis"/>
    <property type="evidence" value="ECO:0007669"/>
    <property type="project" value="InterPro"/>
</dbReference>
<evidence type="ECO:0000313" key="17">
    <source>
        <dbReference type="Proteomes" id="UP000033067"/>
    </source>
</evidence>
<dbReference type="Proteomes" id="UP000033067">
    <property type="component" value="Chromosome"/>
</dbReference>
<gene>
    <name evidence="12" type="primary">lexA</name>
    <name evidence="16" type="ORF">WQ53_13815</name>
</gene>
<keyword evidence="9 12" id="KW-0804">Transcription</keyword>
<evidence type="ECO:0000256" key="4">
    <source>
        <dbReference type="ARBA" id="ARBA00022763"/>
    </source>
</evidence>
<dbReference type="SUPFAM" id="SSF51306">
    <property type="entry name" value="LexA/Signal peptidase"/>
    <property type="match status" value="1"/>
</dbReference>
<keyword evidence="2 12" id="KW-0678">Repressor</keyword>
<keyword evidence="10 12" id="KW-0234">DNA repair</keyword>
<dbReference type="OrthoDB" id="9802364at2"/>
<feature type="active site" description="For autocatalytic cleavage activity" evidence="12">
    <location>
        <position position="163"/>
    </location>
</feature>
<evidence type="ECO:0000259" key="15">
    <source>
        <dbReference type="Pfam" id="PF01726"/>
    </source>
</evidence>
<dbReference type="InterPro" id="IPR015927">
    <property type="entry name" value="Peptidase_S24_S26A/B/C"/>
</dbReference>
<keyword evidence="5 12" id="KW-0378">Hydrolase</keyword>
<accession>A0A0E3UP20</accession>
<evidence type="ECO:0000256" key="10">
    <source>
        <dbReference type="ARBA" id="ARBA00023204"/>
    </source>
</evidence>
<sequence length="205" mass="21605">MYSMPELSPRRAAILAFIRDRVAGHGRPPSLAEIAAACGLASRGAARKHVLALAEAGLVELAAGQARGVRPAGMRARADLLRLPLLGRVAAGAPIGADAGLADTLTLDARLFSAVPDYLLRVQGDSMIEEGILDGDLVGVKRTPEARDGQVVVARLDGELTIKRLERGRHALRLLPRNPAYAPIEVAPGQDFAVEGVFCGLVRRG</sequence>
<dbReference type="PANTHER" id="PTHR33516:SF2">
    <property type="entry name" value="LEXA REPRESSOR-RELATED"/>
    <property type="match status" value="1"/>
</dbReference>
<keyword evidence="6 12" id="KW-0068">Autocatalytic cleavage</keyword>
<dbReference type="GO" id="GO:0009432">
    <property type="term" value="P:SOS response"/>
    <property type="evidence" value="ECO:0007669"/>
    <property type="project" value="UniProtKB-UniRule"/>
</dbReference>
<dbReference type="GO" id="GO:0004252">
    <property type="term" value="F:serine-type endopeptidase activity"/>
    <property type="evidence" value="ECO:0007669"/>
    <property type="project" value="UniProtKB-UniRule"/>
</dbReference>
<dbReference type="Gene3D" id="1.10.10.10">
    <property type="entry name" value="Winged helix-like DNA-binding domain superfamily/Winged helix DNA-binding domain"/>
    <property type="match status" value="1"/>
</dbReference>
<dbReference type="HAMAP" id="MF_00015">
    <property type="entry name" value="LexA"/>
    <property type="match status" value="1"/>
</dbReference>
<feature type="DNA-binding region" description="H-T-H motif" evidence="12">
    <location>
        <begin position="31"/>
        <end position="51"/>
    </location>
</feature>
<dbReference type="InterPro" id="IPR006197">
    <property type="entry name" value="Peptidase_S24_LexA"/>
</dbReference>
<keyword evidence="7 12" id="KW-0805">Transcription regulation</keyword>
<name>A0A0E3UP20_9GAMM</name>
<organism evidence="16 17">
    <name type="scientific">Pseudoxanthomonas suwonensis</name>
    <dbReference type="NCBI Taxonomy" id="314722"/>
    <lineage>
        <taxon>Bacteria</taxon>
        <taxon>Pseudomonadati</taxon>
        <taxon>Pseudomonadota</taxon>
        <taxon>Gammaproteobacteria</taxon>
        <taxon>Lysobacterales</taxon>
        <taxon>Lysobacteraceae</taxon>
        <taxon>Pseudoxanthomonas</taxon>
    </lineage>
</organism>
<reference evidence="16 17" key="1">
    <citation type="journal article" date="2015" name="Genome Announc.">
        <title>Complete Genome Sequence of Pseudoxanthomonas suwonensis Strain J1, a Cellulose-Degrading Bacterium Isolated from Leaf- and Wood-Enriched Soil.</title>
        <authorList>
            <person name="Hou L."/>
            <person name="Jiang J."/>
            <person name="Xu Z."/>
            <person name="Zhou Y."/>
            <person name="Leung F.C."/>
        </authorList>
    </citation>
    <scope>NUCLEOTIDE SEQUENCE [LARGE SCALE GENOMIC DNA]</scope>
    <source>
        <strain evidence="16 17">J1</strain>
    </source>
</reference>
<evidence type="ECO:0000256" key="1">
    <source>
        <dbReference type="ARBA" id="ARBA00007484"/>
    </source>
</evidence>
<proteinExistence type="inferred from homology"/>
<dbReference type="GO" id="GO:0001217">
    <property type="term" value="F:DNA-binding transcription repressor activity"/>
    <property type="evidence" value="ECO:0007669"/>
    <property type="project" value="UniProtKB-ARBA"/>
</dbReference>
<dbReference type="InterPro" id="IPR006199">
    <property type="entry name" value="LexA_DNA-bd_dom"/>
</dbReference>
<dbReference type="GO" id="GO:0032993">
    <property type="term" value="C:protein-DNA complex"/>
    <property type="evidence" value="ECO:0007669"/>
    <property type="project" value="UniProtKB-ARBA"/>
</dbReference>
<dbReference type="Pfam" id="PF00717">
    <property type="entry name" value="Peptidase_S24"/>
    <property type="match status" value="1"/>
</dbReference>
<dbReference type="InterPro" id="IPR036286">
    <property type="entry name" value="LexA/Signal_pep-like_sf"/>
</dbReference>
<dbReference type="SUPFAM" id="SSF46785">
    <property type="entry name" value="Winged helix' DNA-binding domain"/>
    <property type="match status" value="1"/>
</dbReference>
<keyword evidence="3 12" id="KW-0235">DNA replication</keyword>
<dbReference type="InterPro" id="IPR006200">
    <property type="entry name" value="LexA"/>
</dbReference>
<dbReference type="EMBL" id="CP011144">
    <property type="protein sequence ID" value="AKC87671.1"/>
    <property type="molecule type" value="Genomic_DNA"/>
</dbReference>
<evidence type="ECO:0000313" key="16">
    <source>
        <dbReference type="EMBL" id="AKC87671.1"/>
    </source>
</evidence>
<dbReference type="PANTHER" id="PTHR33516">
    <property type="entry name" value="LEXA REPRESSOR"/>
    <property type="match status" value="1"/>
</dbReference>
<feature type="domain" description="LexA repressor DNA-binding" evidence="15">
    <location>
        <begin position="4"/>
        <end position="68"/>
    </location>
</feature>
<keyword evidence="8 12" id="KW-0238">DNA-binding</keyword>
<dbReference type="FunFam" id="2.10.109.10:FF:000001">
    <property type="entry name" value="LexA repressor"/>
    <property type="match status" value="1"/>
</dbReference>
<feature type="site" description="Cleavage; by autolysis" evidence="12">
    <location>
        <begin position="91"/>
        <end position="92"/>
    </location>
</feature>
<feature type="active site" description="For autocatalytic cleavage activity" evidence="12">
    <location>
        <position position="126"/>
    </location>
</feature>
<dbReference type="Pfam" id="PF01726">
    <property type="entry name" value="LexA_DNA_bind"/>
    <property type="match status" value="1"/>
</dbReference>
<feature type="domain" description="Peptidase S24/S26A/S26B/S26C" evidence="14">
    <location>
        <begin position="84"/>
        <end position="198"/>
    </location>
</feature>
<evidence type="ECO:0000259" key="14">
    <source>
        <dbReference type="Pfam" id="PF00717"/>
    </source>
</evidence>
<comment type="catalytic activity">
    <reaction evidence="12">
        <text>Hydrolysis of Ala-|-Gly bond in repressor LexA.</text>
        <dbReference type="EC" id="3.4.21.88"/>
    </reaction>
</comment>
<evidence type="ECO:0000256" key="12">
    <source>
        <dbReference type="HAMAP-Rule" id="MF_00015"/>
    </source>
</evidence>
<evidence type="ECO:0000256" key="8">
    <source>
        <dbReference type="ARBA" id="ARBA00023125"/>
    </source>
</evidence>
<dbReference type="GO" id="GO:0006281">
    <property type="term" value="P:DNA repair"/>
    <property type="evidence" value="ECO:0007669"/>
    <property type="project" value="UniProtKB-UniRule"/>
</dbReference>
<dbReference type="PATRIC" id="fig|314722.6.peg.3000"/>
<dbReference type="GO" id="GO:0000976">
    <property type="term" value="F:transcription cis-regulatory region binding"/>
    <property type="evidence" value="ECO:0007669"/>
    <property type="project" value="UniProtKB-ARBA"/>
</dbReference>
<dbReference type="NCBIfam" id="TIGR00498">
    <property type="entry name" value="lexA"/>
    <property type="match status" value="1"/>
</dbReference>
<dbReference type="Gene3D" id="2.10.109.10">
    <property type="entry name" value="Umud Fragment, subunit A"/>
    <property type="match status" value="1"/>
</dbReference>
<dbReference type="InterPro" id="IPR039418">
    <property type="entry name" value="LexA-like"/>
</dbReference>
<evidence type="ECO:0000256" key="3">
    <source>
        <dbReference type="ARBA" id="ARBA00022705"/>
    </source>
</evidence>
<dbReference type="GO" id="GO:0006260">
    <property type="term" value="P:DNA replication"/>
    <property type="evidence" value="ECO:0007669"/>
    <property type="project" value="UniProtKB-UniRule"/>
</dbReference>
<evidence type="ECO:0000256" key="11">
    <source>
        <dbReference type="ARBA" id="ARBA00023236"/>
    </source>
</evidence>
<dbReference type="InterPro" id="IPR036388">
    <property type="entry name" value="WH-like_DNA-bd_sf"/>
</dbReference>
<dbReference type="PRINTS" id="PR00726">
    <property type="entry name" value="LEXASERPTASE"/>
</dbReference>
<evidence type="ECO:0000256" key="9">
    <source>
        <dbReference type="ARBA" id="ARBA00023163"/>
    </source>
</evidence>
<evidence type="ECO:0000256" key="5">
    <source>
        <dbReference type="ARBA" id="ARBA00022801"/>
    </source>
</evidence>
<evidence type="ECO:0000256" key="2">
    <source>
        <dbReference type="ARBA" id="ARBA00022491"/>
    </source>
</evidence>
<keyword evidence="11 12" id="KW-0742">SOS response</keyword>
<protein>
    <recommendedName>
        <fullName evidence="12">LexA repressor</fullName>
        <ecNumber evidence="12">3.4.21.88</ecNumber>
    </recommendedName>
</protein>
<comment type="similarity">
    <text evidence="1 12 13">Belongs to the peptidase S24 family.</text>
</comment>
<keyword evidence="4 12" id="KW-0227">DNA damage</keyword>
<evidence type="ECO:0000256" key="7">
    <source>
        <dbReference type="ARBA" id="ARBA00023015"/>
    </source>
</evidence>
<comment type="subunit">
    <text evidence="12">Homodimer.</text>
</comment>
<dbReference type="EC" id="3.4.21.88" evidence="12"/>
<evidence type="ECO:0000256" key="6">
    <source>
        <dbReference type="ARBA" id="ARBA00022813"/>
    </source>
</evidence>
<evidence type="ECO:0000256" key="13">
    <source>
        <dbReference type="RuleBase" id="RU003991"/>
    </source>
</evidence>
<dbReference type="AlphaFoldDB" id="A0A0E3UP20"/>
<comment type="function">
    <text evidence="12">Represses a number of genes involved in the response to DNA damage (SOS response), including recA and lexA. In the presence of single-stranded DNA, RecA interacts with LexA causing an autocatalytic cleavage which disrupts the DNA-binding part of LexA, leading to derepression of the SOS regulon and eventually DNA repair.</text>
</comment>
<keyword evidence="17" id="KW-1185">Reference proteome</keyword>
<dbReference type="InterPro" id="IPR050077">
    <property type="entry name" value="LexA_repressor"/>
</dbReference>